<evidence type="ECO:0008006" key="3">
    <source>
        <dbReference type="Google" id="ProtNLM"/>
    </source>
</evidence>
<dbReference type="Proteomes" id="UP001230908">
    <property type="component" value="Unassembled WGS sequence"/>
</dbReference>
<protein>
    <recommendedName>
        <fullName evidence="3">DNA-binding protein</fullName>
    </recommendedName>
</protein>
<comment type="caution">
    <text evidence="1">The sequence shown here is derived from an EMBL/GenBank/DDBJ whole genome shotgun (WGS) entry which is preliminary data.</text>
</comment>
<evidence type="ECO:0000313" key="2">
    <source>
        <dbReference type="Proteomes" id="UP001230908"/>
    </source>
</evidence>
<accession>A0ABU0ZNG0</accession>
<organism evidence="1 2">
    <name type="scientific">Phytohabitans maris</name>
    <dbReference type="NCBI Taxonomy" id="3071409"/>
    <lineage>
        <taxon>Bacteria</taxon>
        <taxon>Bacillati</taxon>
        <taxon>Actinomycetota</taxon>
        <taxon>Actinomycetes</taxon>
        <taxon>Micromonosporales</taxon>
        <taxon>Micromonosporaceae</taxon>
    </lineage>
</organism>
<keyword evidence="2" id="KW-1185">Reference proteome</keyword>
<dbReference type="RefSeq" id="WP_308715847.1">
    <property type="nucleotide sequence ID" value="NZ_JAVHUY010000032.1"/>
</dbReference>
<evidence type="ECO:0000313" key="1">
    <source>
        <dbReference type="EMBL" id="MDQ7908577.1"/>
    </source>
</evidence>
<sequence>MSHPAALAASALKQIFQALGRLTEEELTDLAEGRVRVQLTARPALTAAGATPTRSRSKAKVDVERVAETIRDLHTTEEIEAYLEENDKVFTVSVLKEIAKALGPTVSKAGTRKADIKQNIVRGTIGFRQSSAMVGTGAYLA</sequence>
<proteinExistence type="predicted"/>
<reference evidence="1 2" key="1">
    <citation type="submission" date="2023-08" db="EMBL/GenBank/DDBJ databases">
        <title>Phytohabitans sansha sp. nov., isolated from marine sediment.</title>
        <authorList>
            <person name="Zhao Y."/>
            <person name="Yi K."/>
        </authorList>
    </citation>
    <scope>NUCLEOTIDE SEQUENCE [LARGE SCALE GENOMIC DNA]</scope>
    <source>
        <strain evidence="1 2">ZYX-F-186</strain>
    </source>
</reference>
<gene>
    <name evidence="1" type="ORF">RB614_29005</name>
</gene>
<dbReference type="EMBL" id="JAVHUY010000032">
    <property type="protein sequence ID" value="MDQ7908577.1"/>
    <property type="molecule type" value="Genomic_DNA"/>
</dbReference>
<name>A0ABU0ZNG0_9ACTN</name>